<evidence type="ECO:0000259" key="12">
    <source>
        <dbReference type="SMART" id="SM00382"/>
    </source>
</evidence>
<dbReference type="Pfam" id="PF20964">
    <property type="entry name" value="DnaX_C"/>
    <property type="match status" value="1"/>
</dbReference>
<dbReference type="GO" id="GO:0003677">
    <property type="term" value="F:DNA binding"/>
    <property type="evidence" value="ECO:0007669"/>
    <property type="project" value="InterPro"/>
</dbReference>
<evidence type="ECO:0000256" key="9">
    <source>
        <dbReference type="ARBA" id="ARBA00022840"/>
    </source>
</evidence>
<dbReference type="GO" id="GO:0003887">
    <property type="term" value="F:DNA-directed DNA polymerase activity"/>
    <property type="evidence" value="ECO:0007669"/>
    <property type="project" value="UniProtKB-KW"/>
</dbReference>
<dbReference type="GO" id="GO:0046872">
    <property type="term" value="F:metal ion binding"/>
    <property type="evidence" value="ECO:0007669"/>
    <property type="project" value="UniProtKB-KW"/>
</dbReference>
<keyword evidence="10" id="KW-0239">DNA-directed DNA polymerase</keyword>
<gene>
    <name evidence="13" type="primary">dnaX</name>
    <name evidence="13" type="ORF">HLPR_27660</name>
</gene>
<evidence type="ECO:0000313" key="14">
    <source>
        <dbReference type="Proteomes" id="UP001321786"/>
    </source>
</evidence>
<sequence>MAYTALYRKWRPNIFEEIIGQKHIVDTLKNQIKNNQIGHAYLFNGTRGTGKTTIARVFSRAINCINSTDFNPCNKCDICQGILNETLMDVIEIDAASNNGVDNIRELRENIKYPPSKAKYKVYIIDEVHMLSQGAFNALLKILEEPPNYVVFILATTELHKIPDTIHSRCQTYSFKRVTYDDIKKRMIFILEDMKILYEEKALEIIIKKGEGAVRDSLSLLDQCISFTEGKILYEKVIDVLGLSNEEIYFDIFENIINKNPANLIKIVDDVFNSGKNINFFIKDLIEYNRNIMIVNTSTELLELLDISDERKNNIKEQAKKISTSNIIRILEILLEADNAMKYSNNPRVSLEITLLKIVNLSFDNSIEGIVERIIKIEKKIESGNIITSSNQSEKTVGSNSTASDIDKKVVIENQSASKIQRNVESDTILQKENIIELSIDNNTFNKIENSWSEILSLVRKNKVSIHAFLIEGSPKYMDENRLIIGFDDKFGFHLNAVMKKENKEVIENIIFKVINSRVNIVCKFTSELGKIVNDTKDDENEITKKVEEFFNDSIEKLEIIE</sequence>
<dbReference type="InterPro" id="IPR027417">
    <property type="entry name" value="P-loop_NTPase"/>
</dbReference>
<comment type="similarity">
    <text evidence="1">Belongs to the DnaX/STICHEL family.</text>
</comment>
<dbReference type="InterPro" id="IPR048448">
    <property type="entry name" value="DnaX-like_C"/>
</dbReference>
<evidence type="ECO:0000256" key="11">
    <source>
        <dbReference type="ARBA" id="ARBA00049244"/>
    </source>
</evidence>
<evidence type="ECO:0000256" key="7">
    <source>
        <dbReference type="ARBA" id="ARBA00022741"/>
    </source>
</evidence>
<name>A0AAU9E8E5_9FIRM</name>
<dbReference type="CDD" id="cd18137">
    <property type="entry name" value="HLD_clamp_pol_III_gamma_tau"/>
    <property type="match status" value="1"/>
</dbReference>
<dbReference type="Pfam" id="PF12169">
    <property type="entry name" value="DNA_pol3_gamma3"/>
    <property type="match status" value="1"/>
</dbReference>
<dbReference type="EC" id="2.7.7.7" evidence="2"/>
<proteinExistence type="inferred from homology"/>
<dbReference type="InterPro" id="IPR003593">
    <property type="entry name" value="AAA+_ATPase"/>
</dbReference>
<dbReference type="Gene3D" id="1.10.8.60">
    <property type="match status" value="1"/>
</dbReference>
<comment type="catalytic activity">
    <reaction evidence="11">
        <text>DNA(n) + a 2'-deoxyribonucleoside 5'-triphosphate = DNA(n+1) + diphosphate</text>
        <dbReference type="Rhea" id="RHEA:22508"/>
        <dbReference type="Rhea" id="RHEA-COMP:17339"/>
        <dbReference type="Rhea" id="RHEA-COMP:17340"/>
        <dbReference type="ChEBI" id="CHEBI:33019"/>
        <dbReference type="ChEBI" id="CHEBI:61560"/>
        <dbReference type="ChEBI" id="CHEBI:173112"/>
        <dbReference type="EC" id="2.7.7.7"/>
    </reaction>
</comment>
<evidence type="ECO:0000256" key="2">
    <source>
        <dbReference type="ARBA" id="ARBA00012417"/>
    </source>
</evidence>
<keyword evidence="3" id="KW-0808">Transferase</keyword>
<dbReference type="AlphaFoldDB" id="A0AAU9E8E5"/>
<dbReference type="InterPro" id="IPR012763">
    <property type="entry name" value="DNA_pol_III_sug/sutau_N"/>
</dbReference>
<dbReference type="Gene3D" id="1.20.272.10">
    <property type="match status" value="1"/>
</dbReference>
<dbReference type="InterPro" id="IPR008921">
    <property type="entry name" value="DNA_pol3_clamp-load_cplx_C"/>
</dbReference>
<evidence type="ECO:0000256" key="4">
    <source>
        <dbReference type="ARBA" id="ARBA00022695"/>
    </source>
</evidence>
<dbReference type="Proteomes" id="UP001321786">
    <property type="component" value="Chromosome"/>
</dbReference>
<dbReference type="SUPFAM" id="SSF52540">
    <property type="entry name" value="P-loop containing nucleoside triphosphate hydrolases"/>
    <property type="match status" value="1"/>
</dbReference>
<dbReference type="NCBIfam" id="TIGR02397">
    <property type="entry name" value="dnaX_nterm"/>
    <property type="match status" value="1"/>
</dbReference>
<dbReference type="Pfam" id="PF22608">
    <property type="entry name" value="DNAX_ATPase_lid"/>
    <property type="match status" value="1"/>
</dbReference>
<dbReference type="InterPro" id="IPR022754">
    <property type="entry name" value="DNA_pol_III_gamma-3"/>
</dbReference>
<dbReference type="SMART" id="SM00382">
    <property type="entry name" value="AAA"/>
    <property type="match status" value="1"/>
</dbReference>
<feature type="domain" description="AAA+ ATPase" evidence="12">
    <location>
        <begin position="37"/>
        <end position="179"/>
    </location>
</feature>
<keyword evidence="14" id="KW-1185">Reference proteome</keyword>
<reference evidence="13 14" key="1">
    <citation type="submission" date="2023-08" db="EMBL/GenBank/DDBJ databases">
        <title>Helicovermis profunda gen. nov., sp. nov., a novel mesophilic, fermentative bacterium within the Bacillota from a deep-sea hydrothermal vent chimney.</title>
        <authorList>
            <person name="Miyazaki U."/>
            <person name="Mizutani D."/>
            <person name="Hashimoto Y."/>
            <person name="Tame A."/>
            <person name="Sawayama S."/>
            <person name="Miyazaki J."/>
            <person name="Takai K."/>
            <person name="Nakagawa S."/>
        </authorList>
    </citation>
    <scope>NUCLEOTIDE SEQUENCE [LARGE SCALE GENOMIC DNA]</scope>
    <source>
        <strain evidence="13 14">S502</strain>
    </source>
</reference>
<evidence type="ECO:0000256" key="10">
    <source>
        <dbReference type="ARBA" id="ARBA00022932"/>
    </source>
</evidence>
<dbReference type="CDD" id="cd00009">
    <property type="entry name" value="AAA"/>
    <property type="match status" value="1"/>
</dbReference>
<dbReference type="GO" id="GO:0009360">
    <property type="term" value="C:DNA polymerase III complex"/>
    <property type="evidence" value="ECO:0007669"/>
    <property type="project" value="InterPro"/>
</dbReference>
<keyword evidence="8" id="KW-0862">Zinc</keyword>
<evidence type="ECO:0000256" key="8">
    <source>
        <dbReference type="ARBA" id="ARBA00022833"/>
    </source>
</evidence>
<dbReference type="Pfam" id="PF13177">
    <property type="entry name" value="DNA_pol3_delta2"/>
    <property type="match status" value="1"/>
</dbReference>
<dbReference type="PANTHER" id="PTHR11669">
    <property type="entry name" value="REPLICATION FACTOR C / DNA POLYMERASE III GAMMA-TAU SUBUNIT"/>
    <property type="match status" value="1"/>
</dbReference>
<protein>
    <recommendedName>
        <fullName evidence="2">DNA-directed DNA polymerase</fullName>
        <ecNumber evidence="2">2.7.7.7</ecNumber>
    </recommendedName>
</protein>
<evidence type="ECO:0000313" key="13">
    <source>
        <dbReference type="EMBL" id="BEP30435.1"/>
    </source>
</evidence>
<dbReference type="PANTHER" id="PTHR11669:SF0">
    <property type="entry name" value="PROTEIN STICHEL-LIKE 2"/>
    <property type="match status" value="1"/>
</dbReference>
<dbReference type="KEGG" id="hprf:HLPR_27660"/>
<accession>A0AAU9E8E5</accession>
<dbReference type="InterPro" id="IPR045085">
    <property type="entry name" value="HLD_clamp_pol_III_gamma_tau"/>
</dbReference>
<dbReference type="GO" id="GO:0005524">
    <property type="term" value="F:ATP binding"/>
    <property type="evidence" value="ECO:0007669"/>
    <property type="project" value="UniProtKB-KW"/>
</dbReference>
<evidence type="ECO:0000256" key="6">
    <source>
        <dbReference type="ARBA" id="ARBA00022723"/>
    </source>
</evidence>
<evidence type="ECO:0000256" key="1">
    <source>
        <dbReference type="ARBA" id="ARBA00006360"/>
    </source>
</evidence>
<dbReference type="FunFam" id="3.40.50.300:FF:000014">
    <property type="entry name" value="DNA polymerase III subunit gamma/tau"/>
    <property type="match status" value="1"/>
</dbReference>
<dbReference type="SUPFAM" id="SSF48019">
    <property type="entry name" value="post-AAA+ oligomerization domain-like"/>
    <property type="match status" value="1"/>
</dbReference>
<keyword evidence="4" id="KW-0548">Nucleotidyltransferase</keyword>
<keyword evidence="5" id="KW-0235">DNA replication</keyword>
<dbReference type="InterPro" id="IPR050238">
    <property type="entry name" value="DNA_Rep/Repair_Clamp_Loader"/>
</dbReference>
<evidence type="ECO:0000256" key="3">
    <source>
        <dbReference type="ARBA" id="ARBA00022679"/>
    </source>
</evidence>
<dbReference type="EMBL" id="AP028654">
    <property type="protein sequence ID" value="BEP30435.1"/>
    <property type="molecule type" value="Genomic_DNA"/>
</dbReference>
<dbReference type="RefSeq" id="WP_338536021.1">
    <property type="nucleotide sequence ID" value="NZ_AP028654.1"/>
</dbReference>
<dbReference type="Gene3D" id="3.40.50.300">
    <property type="entry name" value="P-loop containing nucleotide triphosphate hydrolases"/>
    <property type="match status" value="1"/>
</dbReference>
<organism evidence="13 14">
    <name type="scientific">Helicovermis profundi</name>
    <dbReference type="NCBI Taxonomy" id="3065157"/>
    <lineage>
        <taxon>Bacteria</taxon>
        <taxon>Bacillati</taxon>
        <taxon>Bacillota</taxon>
        <taxon>Clostridia</taxon>
        <taxon>Helicovermis</taxon>
    </lineage>
</organism>
<dbReference type="GO" id="GO:0006261">
    <property type="term" value="P:DNA-templated DNA replication"/>
    <property type="evidence" value="ECO:0007669"/>
    <property type="project" value="TreeGrafter"/>
</dbReference>
<dbReference type="NCBIfam" id="NF004046">
    <property type="entry name" value="PRK05563.1"/>
    <property type="match status" value="1"/>
</dbReference>
<keyword evidence="6" id="KW-0479">Metal-binding</keyword>
<keyword evidence="7" id="KW-0547">Nucleotide-binding</keyword>
<evidence type="ECO:0000256" key="5">
    <source>
        <dbReference type="ARBA" id="ARBA00022705"/>
    </source>
</evidence>
<keyword evidence="9" id="KW-0067">ATP-binding</keyword>